<gene>
    <name evidence="1" type="ORF">O3P69_014467</name>
</gene>
<organism evidence="1 2">
    <name type="scientific">Scylla paramamosain</name>
    <name type="common">Mud crab</name>
    <dbReference type="NCBI Taxonomy" id="85552"/>
    <lineage>
        <taxon>Eukaryota</taxon>
        <taxon>Metazoa</taxon>
        <taxon>Ecdysozoa</taxon>
        <taxon>Arthropoda</taxon>
        <taxon>Crustacea</taxon>
        <taxon>Multicrustacea</taxon>
        <taxon>Malacostraca</taxon>
        <taxon>Eumalacostraca</taxon>
        <taxon>Eucarida</taxon>
        <taxon>Decapoda</taxon>
        <taxon>Pleocyemata</taxon>
        <taxon>Brachyura</taxon>
        <taxon>Eubrachyura</taxon>
        <taxon>Portunoidea</taxon>
        <taxon>Portunidae</taxon>
        <taxon>Portuninae</taxon>
        <taxon>Scylla</taxon>
    </lineage>
</organism>
<dbReference type="PANTHER" id="PTHR46113:SF1">
    <property type="entry name" value="PEPTIDASE M17 LEUCYL AMINOPEPTIDASE N-TERMINAL DOMAIN-CONTAINING PROTEIN"/>
    <property type="match status" value="1"/>
</dbReference>
<sequence length="299" mass="34410">MSRPPAYPEGKLLGVPIIESSTGTAQVEASMDLLEACELALVFDTTSSNGGVHMGAAKLLEEKLNSKVFYLACRHHILEVLVGALLGKLFGKVKSPENPWFRHFKDVWGKLTTDTPKTLMIKGKWLKEKKRDCEEMFHDILTSEKLPRGDYKEMAELTLEYDEETVAKLERLNIFLALFYTLMWMMSTSAVDAPKVTAKTTLVDLISPESHFLLDILSIGPDWLLDWFESWPEKEDYKKALEHVRNLRVVNDIAEFEVKMMSDFANVITTDPKQKEYLLHAVQYNRWRFKSFKKQTLNK</sequence>
<dbReference type="Proteomes" id="UP001487740">
    <property type="component" value="Unassembled WGS sequence"/>
</dbReference>
<name>A0AAW0TCN0_SCYPA</name>
<reference evidence="1 2" key="1">
    <citation type="submission" date="2023-03" db="EMBL/GenBank/DDBJ databases">
        <title>High-quality genome of Scylla paramamosain provides insights in environmental adaptation.</title>
        <authorList>
            <person name="Zhang L."/>
        </authorList>
    </citation>
    <scope>NUCLEOTIDE SEQUENCE [LARGE SCALE GENOMIC DNA]</scope>
    <source>
        <strain evidence="1">LZ_2023a</strain>
        <tissue evidence="1">Muscle</tissue>
    </source>
</reference>
<comment type="caution">
    <text evidence="1">The sequence shown here is derived from an EMBL/GenBank/DDBJ whole genome shotgun (WGS) entry which is preliminary data.</text>
</comment>
<evidence type="ECO:0000313" key="2">
    <source>
        <dbReference type="Proteomes" id="UP001487740"/>
    </source>
</evidence>
<dbReference type="EMBL" id="JARAKH010000034">
    <property type="protein sequence ID" value="KAK8384918.1"/>
    <property type="molecule type" value="Genomic_DNA"/>
</dbReference>
<proteinExistence type="predicted"/>
<dbReference type="AlphaFoldDB" id="A0AAW0TCN0"/>
<keyword evidence="2" id="KW-1185">Reference proteome</keyword>
<protein>
    <submittedName>
        <fullName evidence="1">Uncharacterized protein</fullName>
    </submittedName>
</protein>
<evidence type="ECO:0000313" key="1">
    <source>
        <dbReference type="EMBL" id="KAK8384918.1"/>
    </source>
</evidence>
<dbReference type="PANTHER" id="PTHR46113">
    <property type="entry name" value="SNAC DOMAIN-CONTAINING PROTEIN"/>
    <property type="match status" value="1"/>
</dbReference>
<accession>A0AAW0TCN0</accession>